<sequence>MESCVRLLLAVVVISLTWVTALVPVAAESPARPPDPSKSQAPTTEPLQVRLTRTEGTDLDNVIYFALLKLALEKSQRPFEIKITEVPTSTPAIRMITNPELINVVWMGTAQKFEEQLWPVRIPLLRGLVGYKVLLIRKDMQPQFDRIKTVQDLASLKALVGLSWVDTDIFTHHKLPYVTGEYSSLMPMLTSERGDYYPRSIFEFNQELDPEKYPAITLESSLLLHYPLAIYFFVAPGNQALHEALQEGLERALADSSYNQLLASHPVTRDVFQTLQLRNRRLLTLEHPFLTDETRAVLAKYGLNPQNISNINDLGTSHHAH</sequence>
<dbReference type="SUPFAM" id="SSF53850">
    <property type="entry name" value="Periplasmic binding protein-like II"/>
    <property type="match status" value="1"/>
</dbReference>
<dbReference type="AlphaFoldDB" id="A0A1T4W3B6"/>
<feature type="compositionally biased region" description="Polar residues" evidence="1">
    <location>
        <begin position="37"/>
        <end position="46"/>
    </location>
</feature>
<reference evidence="3" key="1">
    <citation type="submission" date="2017-02" db="EMBL/GenBank/DDBJ databases">
        <authorList>
            <person name="Varghese N."/>
            <person name="Submissions S."/>
        </authorList>
    </citation>
    <scope>NUCLEOTIDE SEQUENCE [LARGE SCALE GENOMIC DNA]</scope>
    <source>
        <strain evidence="3">ATCC 49788</strain>
    </source>
</reference>
<accession>A0A1T4W3B6</accession>
<dbReference type="Proteomes" id="UP000190460">
    <property type="component" value="Unassembled WGS sequence"/>
</dbReference>
<evidence type="ECO:0008006" key="4">
    <source>
        <dbReference type="Google" id="ProtNLM"/>
    </source>
</evidence>
<keyword evidence="3" id="KW-1185">Reference proteome</keyword>
<proteinExistence type="predicted"/>
<evidence type="ECO:0000313" key="2">
    <source>
        <dbReference type="EMBL" id="SKA71713.1"/>
    </source>
</evidence>
<name>A0A1T4W3B6_9GAMM</name>
<gene>
    <name evidence="2" type="ORF">SAMN02745130_00900</name>
</gene>
<evidence type="ECO:0000313" key="3">
    <source>
        <dbReference type="Proteomes" id="UP000190460"/>
    </source>
</evidence>
<dbReference type="RefSeq" id="WP_078921389.1">
    <property type="nucleotide sequence ID" value="NZ_FUYB01000003.1"/>
</dbReference>
<dbReference type="EMBL" id="FUYB01000003">
    <property type="protein sequence ID" value="SKA71713.1"/>
    <property type="molecule type" value="Genomic_DNA"/>
</dbReference>
<dbReference type="STRING" id="92487.SAMN02745130_00900"/>
<dbReference type="OrthoDB" id="547680at2"/>
<organism evidence="2 3">
    <name type="scientific">Thiothrix eikelboomii</name>
    <dbReference type="NCBI Taxonomy" id="92487"/>
    <lineage>
        <taxon>Bacteria</taxon>
        <taxon>Pseudomonadati</taxon>
        <taxon>Pseudomonadota</taxon>
        <taxon>Gammaproteobacteria</taxon>
        <taxon>Thiotrichales</taxon>
        <taxon>Thiotrichaceae</taxon>
        <taxon>Thiothrix</taxon>
    </lineage>
</organism>
<protein>
    <recommendedName>
        <fullName evidence="4">Extracellular solute-binding protein, family 3</fullName>
    </recommendedName>
</protein>
<feature type="region of interest" description="Disordered" evidence="1">
    <location>
        <begin position="28"/>
        <end position="47"/>
    </location>
</feature>
<evidence type="ECO:0000256" key="1">
    <source>
        <dbReference type="SAM" id="MobiDB-lite"/>
    </source>
</evidence>